<dbReference type="PROSITE" id="PS50030">
    <property type="entry name" value="UBA"/>
    <property type="match status" value="1"/>
</dbReference>
<dbReference type="EMBL" id="ML993632">
    <property type="protein sequence ID" value="KAF2159833.1"/>
    <property type="molecule type" value="Genomic_DNA"/>
</dbReference>
<protein>
    <recommendedName>
        <fullName evidence="2">UBA domain-containing protein</fullName>
    </recommendedName>
</protein>
<evidence type="ECO:0000256" key="1">
    <source>
        <dbReference type="SAM" id="MobiDB-lite"/>
    </source>
</evidence>
<dbReference type="GO" id="GO:0030276">
    <property type="term" value="F:clathrin binding"/>
    <property type="evidence" value="ECO:0007669"/>
    <property type="project" value="TreeGrafter"/>
</dbReference>
<dbReference type="GO" id="GO:0072583">
    <property type="term" value="P:clathrin-dependent endocytosis"/>
    <property type="evidence" value="ECO:0007669"/>
    <property type="project" value="TreeGrafter"/>
</dbReference>
<feature type="compositionally biased region" description="Basic and acidic residues" evidence="1">
    <location>
        <begin position="507"/>
        <end position="520"/>
    </location>
</feature>
<dbReference type="Gene3D" id="1.10.8.10">
    <property type="entry name" value="DNA helicase RuvA subunit, C-terminal domain"/>
    <property type="match status" value="1"/>
</dbReference>
<proteinExistence type="predicted"/>
<feature type="compositionally biased region" description="Polar residues" evidence="1">
    <location>
        <begin position="772"/>
        <end position="784"/>
    </location>
</feature>
<dbReference type="PANTHER" id="PTHR23172:SF19">
    <property type="entry name" value="J DOMAIN-CONTAINING PROTEIN"/>
    <property type="match status" value="1"/>
</dbReference>
<feature type="compositionally biased region" description="Basic and acidic residues" evidence="1">
    <location>
        <begin position="433"/>
        <end position="447"/>
    </location>
</feature>
<feature type="compositionally biased region" description="Polar residues" evidence="1">
    <location>
        <begin position="207"/>
        <end position="222"/>
    </location>
</feature>
<dbReference type="AlphaFoldDB" id="A0A6A6BZ04"/>
<dbReference type="Pfam" id="PF22562">
    <property type="entry name" value="UBA_7"/>
    <property type="match status" value="1"/>
</dbReference>
<dbReference type="SMART" id="SM00165">
    <property type="entry name" value="UBA"/>
    <property type="match status" value="1"/>
</dbReference>
<feature type="compositionally biased region" description="Polar residues" evidence="1">
    <location>
        <begin position="354"/>
        <end position="367"/>
    </location>
</feature>
<dbReference type="GeneID" id="54572145"/>
<keyword evidence="4" id="KW-1185">Reference proteome</keyword>
<feature type="compositionally biased region" description="Pro residues" evidence="1">
    <location>
        <begin position="576"/>
        <end position="590"/>
    </location>
</feature>
<dbReference type="FunFam" id="1.10.287.110:FF:000002">
    <property type="entry name" value="putative tyrosine-protein phosphatase auxilin isoform X2"/>
    <property type="match status" value="1"/>
</dbReference>
<evidence type="ECO:0000259" key="2">
    <source>
        <dbReference type="PROSITE" id="PS50030"/>
    </source>
</evidence>
<feature type="compositionally biased region" description="Polar residues" evidence="1">
    <location>
        <begin position="493"/>
        <end position="505"/>
    </location>
</feature>
<dbReference type="Proteomes" id="UP000799537">
    <property type="component" value="Unassembled WGS sequence"/>
</dbReference>
<organism evidence="3 4">
    <name type="scientific">Zasmidium cellare ATCC 36951</name>
    <dbReference type="NCBI Taxonomy" id="1080233"/>
    <lineage>
        <taxon>Eukaryota</taxon>
        <taxon>Fungi</taxon>
        <taxon>Dikarya</taxon>
        <taxon>Ascomycota</taxon>
        <taxon>Pezizomycotina</taxon>
        <taxon>Dothideomycetes</taxon>
        <taxon>Dothideomycetidae</taxon>
        <taxon>Mycosphaerellales</taxon>
        <taxon>Mycosphaerellaceae</taxon>
        <taxon>Zasmidium</taxon>
    </lineage>
</organism>
<dbReference type="InterPro" id="IPR009060">
    <property type="entry name" value="UBA-like_sf"/>
</dbReference>
<dbReference type="SUPFAM" id="SSF48452">
    <property type="entry name" value="TPR-like"/>
    <property type="match status" value="1"/>
</dbReference>
<feature type="compositionally biased region" description="Polar residues" evidence="1">
    <location>
        <begin position="28"/>
        <end position="74"/>
    </location>
</feature>
<dbReference type="CDD" id="cd14291">
    <property type="entry name" value="UBA1_NUB1_like"/>
    <property type="match status" value="1"/>
</dbReference>
<feature type="compositionally biased region" description="Basic and acidic residues" evidence="1">
    <location>
        <begin position="307"/>
        <end position="325"/>
    </location>
</feature>
<feature type="compositionally biased region" description="Low complexity" evidence="1">
    <location>
        <begin position="744"/>
        <end position="768"/>
    </location>
</feature>
<dbReference type="GO" id="GO:0005737">
    <property type="term" value="C:cytoplasm"/>
    <property type="evidence" value="ECO:0007669"/>
    <property type="project" value="TreeGrafter"/>
</dbReference>
<feature type="domain" description="UBA" evidence="2">
    <location>
        <begin position="266"/>
        <end position="306"/>
    </location>
</feature>
<dbReference type="RefSeq" id="XP_033660722.1">
    <property type="nucleotide sequence ID" value="XM_033818873.1"/>
</dbReference>
<dbReference type="Gene3D" id="1.25.40.10">
    <property type="entry name" value="Tetratricopeptide repeat domain"/>
    <property type="match status" value="1"/>
</dbReference>
<feature type="region of interest" description="Disordered" evidence="1">
    <location>
        <begin position="301"/>
        <end position="377"/>
    </location>
</feature>
<dbReference type="SUPFAM" id="SSF46565">
    <property type="entry name" value="Chaperone J-domain"/>
    <property type="match status" value="1"/>
</dbReference>
<feature type="region of interest" description="Disordered" evidence="1">
    <location>
        <begin position="392"/>
        <end position="607"/>
    </location>
</feature>
<evidence type="ECO:0000313" key="3">
    <source>
        <dbReference type="EMBL" id="KAF2159833.1"/>
    </source>
</evidence>
<accession>A0A6A6BZ04</accession>
<dbReference type="GO" id="GO:0031982">
    <property type="term" value="C:vesicle"/>
    <property type="evidence" value="ECO:0007669"/>
    <property type="project" value="TreeGrafter"/>
</dbReference>
<dbReference type="PANTHER" id="PTHR23172">
    <property type="entry name" value="AUXILIN/CYCLIN G-ASSOCIATED KINASE-RELATED"/>
    <property type="match status" value="1"/>
</dbReference>
<feature type="compositionally biased region" description="Basic and acidic residues" evidence="1">
    <location>
        <begin position="95"/>
        <end position="108"/>
    </location>
</feature>
<gene>
    <name evidence="3" type="ORF">M409DRAFT_70732</name>
</gene>
<reference evidence="3" key="1">
    <citation type="journal article" date="2020" name="Stud. Mycol.">
        <title>101 Dothideomycetes genomes: a test case for predicting lifestyles and emergence of pathogens.</title>
        <authorList>
            <person name="Haridas S."/>
            <person name="Albert R."/>
            <person name="Binder M."/>
            <person name="Bloem J."/>
            <person name="Labutti K."/>
            <person name="Salamov A."/>
            <person name="Andreopoulos B."/>
            <person name="Baker S."/>
            <person name="Barry K."/>
            <person name="Bills G."/>
            <person name="Bluhm B."/>
            <person name="Cannon C."/>
            <person name="Castanera R."/>
            <person name="Culley D."/>
            <person name="Daum C."/>
            <person name="Ezra D."/>
            <person name="Gonzalez J."/>
            <person name="Henrissat B."/>
            <person name="Kuo A."/>
            <person name="Liang C."/>
            <person name="Lipzen A."/>
            <person name="Lutzoni F."/>
            <person name="Magnuson J."/>
            <person name="Mondo S."/>
            <person name="Nolan M."/>
            <person name="Ohm R."/>
            <person name="Pangilinan J."/>
            <person name="Park H.-J."/>
            <person name="Ramirez L."/>
            <person name="Alfaro M."/>
            <person name="Sun H."/>
            <person name="Tritt A."/>
            <person name="Yoshinaga Y."/>
            <person name="Zwiers L.-H."/>
            <person name="Turgeon B."/>
            <person name="Goodwin S."/>
            <person name="Spatafora J."/>
            <person name="Crous P."/>
            <person name="Grigoriev I."/>
        </authorList>
    </citation>
    <scope>NUCLEOTIDE SEQUENCE</scope>
    <source>
        <strain evidence="3">ATCC 36951</strain>
    </source>
</reference>
<sequence length="906" mass="96607">MDDLLGEDWQKPSKPASSSSNNPPLNPTTFASNYSSFRASPSLPQSGTASPLNISRPSSTLNGSSKPASSSGDQFGNLLSLKSQKAASSNVSIQEKQRQLMEEKRRQQEQQAAMWDTLGSGRGTPEVRGPSPAISQAGQGESEDDILAAFNRTAPVDRASHFPPPASGAISGTSTPAQQQAPTPVNGKASALEDDDDDDPFGLGSLPKQSNGHAARQPASQANDEDDILGDLGKPVSERRPPKLTPAPEPGSEFVPGGGEPSPADAPDDRALAELMDMGFPMDNAKIALAESNGDVQRAVGWLLQQAHEESKQKAKGEQPTERRRSPTGHNRSPQRRPRGYQDSMPAWMRQEGRSSSAPRRTDSQSPAGGDKDAAQVAQEYGTKFLKGATSLWKASQKQMAKTMAEFQQERGPSQPKWMQEASVDNSRSNSQRRQDDRPRAAARPDVDVTNEAALLDAPRERPQKPSRPVAAERTPAAATRDHAPAEPLPHRPTTQPKFMQQAPTFQDKRPTTKLSRQDVEDQSAQAYVSPARRKKATPTPKPEAPPEPEVDLFSSAPPKPEAAPTRTAQSAPASRPSPAPSRPKAPPRNAPSVSPSALSTSATHRKAGGEAFKRGDYASAHESYTAALSPLPSTHPVAIIVYTNRALTGIKTGDAKSAVSDADQALAIIGVSQGVNESIDVGGGEGAKDMREFYGKALMRKAEALEHMEKWTDAANAWKTAVEAGVGGAVSLRGRDRCERAAAPKPVAKAAPAKKPASAPTKAPPAKGLGNSMQRPTLTSASSGEAVKKLRAANAAAEKADDEKFALADQVDARLAAWRGGKTDNLRALLQSLDNVLWEGAGWKKVGMSDLVMANKVKIIYMKAIAKVHPDKIPQDATTEQQMVSAAVFSTLNEAWDKFKKDNNL</sequence>
<feature type="compositionally biased region" description="Low complexity" evidence="1">
    <location>
        <begin position="12"/>
        <end position="23"/>
    </location>
</feature>
<dbReference type="FunFam" id="1.25.40.10:FF:000354">
    <property type="entry name" value="UBA domain-containing protein 7"/>
    <property type="match status" value="1"/>
</dbReference>
<feature type="region of interest" description="Disordered" evidence="1">
    <location>
        <begin position="741"/>
        <end position="786"/>
    </location>
</feature>
<feature type="compositionally biased region" description="Polar residues" evidence="1">
    <location>
        <begin position="170"/>
        <end position="183"/>
    </location>
</feature>
<dbReference type="InterPro" id="IPR011990">
    <property type="entry name" value="TPR-like_helical_dom_sf"/>
</dbReference>
<dbReference type="InterPro" id="IPR015940">
    <property type="entry name" value="UBA"/>
</dbReference>
<dbReference type="Gene3D" id="1.10.287.110">
    <property type="entry name" value="DnaJ domain"/>
    <property type="match status" value="1"/>
</dbReference>
<feature type="region of interest" description="Disordered" evidence="1">
    <location>
        <begin position="1"/>
        <end position="277"/>
    </location>
</feature>
<feature type="compositionally biased region" description="Low complexity" evidence="1">
    <location>
        <begin position="78"/>
        <end position="89"/>
    </location>
</feature>
<dbReference type="SUPFAM" id="SSF46934">
    <property type="entry name" value="UBA-like"/>
    <property type="match status" value="1"/>
</dbReference>
<name>A0A6A6BZ04_ZASCE</name>
<feature type="compositionally biased region" description="Polar residues" evidence="1">
    <location>
        <begin position="594"/>
        <end position="603"/>
    </location>
</feature>
<dbReference type="InterPro" id="IPR036869">
    <property type="entry name" value="J_dom_sf"/>
</dbReference>
<dbReference type="GO" id="GO:0072318">
    <property type="term" value="P:clathrin coat disassembly"/>
    <property type="evidence" value="ECO:0007669"/>
    <property type="project" value="TreeGrafter"/>
</dbReference>
<dbReference type="OrthoDB" id="1717591at2759"/>
<evidence type="ECO:0000313" key="4">
    <source>
        <dbReference type="Proteomes" id="UP000799537"/>
    </source>
</evidence>